<dbReference type="Proteomes" id="UP000322667">
    <property type="component" value="Chromosome D10"/>
</dbReference>
<name>A0A5D2J3J3_GOSTO</name>
<accession>A0A5D2J3J3</accession>
<organism evidence="1 2">
    <name type="scientific">Gossypium tomentosum</name>
    <name type="common">Hawaiian cotton</name>
    <name type="synonym">Gossypium sandvicense</name>
    <dbReference type="NCBI Taxonomy" id="34277"/>
    <lineage>
        <taxon>Eukaryota</taxon>
        <taxon>Viridiplantae</taxon>
        <taxon>Streptophyta</taxon>
        <taxon>Embryophyta</taxon>
        <taxon>Tracheophyta</taxon>
        <taxon>Spermatophyta</taxon>
        <taxon>Magnoliopsida</taxon>
        <taxon>eudicotyledons</taxon>
        <taxon>Gunneridae</taxon>
        <taxon>Pentapetalae</taxon>
        <taxon>rosids</taxon>
        <taxon>malvids</taxon>
        <taxon>Malvales</taxon>
        <taxon>Malvaceae</taxon>
        <taxon>Malvoideae</taxon>
        <taxon>Gossypium</taxon>
    </lineage>
</organism>
<dbReference type="EMBL" id="CM017632">
    <property type="protein sequence ID" value="TYH49451.1"/>
    <property type="molecule type" value="Genomic_DNA"/>
</dbReference>
<gene>
    <name evidence="1" type="ORF">ES332_D10G137500v1</name>
</gene>
<protein>
    <recommendedName>
        <fullName evidence="3">RNase H type-1 domain-containing protein</fullName>
    </recommendedName>
</protein>
<evidence type="ECO:0000313" key="1">
    <source>
        <dbReference type="EMBL" id="TYH49451.1"/>
    </source>
</evidence>
<keyword evidence="2" id="KW-1185">Reference proteome</keyword>
<reference evidence="1 2" key="1">
    <citation type="submission" date="2019-07" db="EMBL/GenBank/DDBJ databases">
        <title>WGS assembly of Gossypium tomentosum.</title>
        <authorList>
            <person name="Chen Z.J."/>
            <person name="Sreedasyam A."/>
            <person name="Ando A."/>
            <person name="Song Q."/>
            <person name="De L."/>
            <person name="Hulse-Kemp A."/>
            <person name="Ding M."/>
            <person name="Ye W."/>
            <person name="Kirkbride R."/>
            <person name="Jenkins J."/>
            <person name="Plott C."/>
            <person name="Lovell J."/>
            <person name="Lin Y.-M."/>
            <person name="Vaughn R."/>
            <person name="Liu B."/>
            <person name="Li W."/>
            <person name="Simpson S."/>
            <person name="Scheffler B."/>
            <person name="Saski C."/>
            <person name="Grover C."/>
            <person name="Hu G."/>
            <person name="Conover J."/>
            <person name="Carlson J."/>
            <person name="Shu S."/>
            <person name="Boston L."/>
            <person name="Williams M."/>
            <person name="Peterson D."/>
            <person name="Mcgee K."/>
            <person name="Jones D."/>
            <person name="Wendel J."/>
            <person name="Stelly D."/>
            <person name="Grimwood J."/>
            <person name="Schmutz J."/>
        </authorList>
    </citation>
    <scope>NUCLEOTIDE SEQUENCE [LARGE SCALE GENOMIC DNA]</scope>
    <source>
        <strain evidence="1">7179.01</strain>
    </source>
</reference>
<dbReference type="AlphaFoldDB" id="A0A5D2J3J3"/>
<proteinExistence type="predicted"/>
<evidence type="ECO:0008006" key="3">
    <source>
        <dbReference type="Google" id="ProtNLM"/>
    </source>
</evidence>
<evidence type="ECO:0000313" key="2">
    <source>
        <dbReference type="Proteomes" id="UP000322667"/>
    </source>
</evidence>
<sequence>MYLSFDNVACIQFEEISYHFIPKDANKVAHVLAKEGRWYRAPCFWVEETPNPVEKMTIVNWNNWI</sequence>